<protein>
    <submittedName>
        <fullName evidence="1">Uncharacterized protein</fullName>
    </submittedName>
</protein>
<name>A0A453KWJ8_AEGTS</name>
<evidence type="ECO:0000313" key="2">
    <source>
        <dbReference type="Proteomes" id="UP000015105"/>
    </source>
</evidence>
<dbReference type="Pfam" id="PF04484">
    <property type="entry name" value="QWRF"/>
    <property type="match status" value="1"/>
</dbReference>
<reference evidence="1" key="5">
    <citation type="journal article" date="2021" name="G3 (Bethesda)">
        <title>Aegilops tauschii genome assembly Aet v5.0 features greater sequence contiguity and improved annotation.</title>
        <authorList>
            <person name="Wang L."/>
            <person name="Zhu T."/>
            <person name="Rodriguez J.C."/>
            <person name="Deal K.R."/>
            <person name="Dubcovsky J."/>
            <person name="McGuire P.E."/>
            <person name="Lux T."/>
            <person name="Spannagl M."/>
            <person name="Mayer K.F.X."/>
            <person name="Baldrich P."/>
            <person name="Meyers B.C."/>
            <person name="Huo N."/>
            <person name="Gu Y.Q."/>
            <person name="Zhou H."/>
            <person name="Devos K.M."/>
            <person name="Bennetzen J.L."/>
            <person name="Unver T."/>
            <person name="Budak H."/>
            <person name="Gulick P.J."/>
            <person name="Galiba G."/>
            <person name="Kalapos B."/>
            <person name="Nelson D.R."/>
            <person name="Li P."/>
            <person name="You F.M."/>
            <person name="Luo M.C."/>
            <person name="Dvorak J."/>
        </authorList>
    </citation>
    <scope>NUCLEOTIDE SEQUENCE [LARGE SCALE GENOMIC DNA]</scope>
    <source>
        <strain evidence="1">cv. AL8/78</strain>
    </source>
</reference>
<keyword evidence="2" id="KW-1185">Reference proteome</keyword>
<accession>A0A453KWJ8</accession>
<organism evidence="1 2">
    <name type="scientific">Aegilops tauschii subsp. strangulata</name>
    <name type="common">Goatgrass</name>
    <dbReference type="NCBI Taxonomy" id="200361"/>
    <lineage>
        <taxon>Eukaryota</taxon>
        <taxon>Viridiplantae</taxon>
        <taxon>Streptophyta</taxon>
        <taxon>Embryophyta</taxon>
        <taxon>Tracheophyta</taxon>
        <taxon>Spermatophyta</taxon>
        <taxon>Magnoliopsida</taxon>
        <taxon>Liliopsida</taxon>
        <taxon>Poales</taxon>
        <taxon>Poaceae</taxon>
        <taxon>BOP clade</taxon>
        <taxon>Pooideae</taxon>
        <taxon>Triticodae</taxon>
        <taxon>Triticeae</taxon>
        <taxon>Triticinae</taxon>
        <taxon>Aegilops</taxon>
    </lineage>
</organism>
<dbReference type="EnsemblPlants" id="AET5Gv20537000.10">
    <property type="protein sequence ID" value="AET5Gv20537000.10"/>
    <property type="gene ID" value="AET5Gv20537000"/>
</dbReference>
<reference evidence="2" key="2">
    <citation type="journal article" date="2017" name="Nat. Plants">
        <title>The Aegilops tauschii genome reveals multiple impacts of transposons.</title>
        <authorList>
            <person name="Zhao G."/>
            <person name="Zou C."/>
            <person name="Li K."/>
            <person name="Wang K."/>
            <person name="Li T."/>
            <person name="Gao L."/>
            <person name="Zhang X."/>
            <person name="Wang H."/>
            <person name="Yang Z."/>
            <person name="Liu X."/>
            <person name="Jiang W."/>
            <person name="Mao L."/>
            <person name="Kong X."/>
            <person name="Jiao Y."/>
            <person name="Jia J."/>
        </authorList>
    </citation>
    <scope>NUCLEOTIDE SEQUENCE [LARGE SCALE GENOMIC DNA]</scope>
    <source>
        <strain evidence="2">cv. AL8/78</strain>
    </source>
</reference>
<reference evidence="1" key="4">
    <citation type="submission" date="2019-03" db="UniProtKB">
        <authorList>
            <consortium name="EnsemblPlants"/>
        </authorList>
    </citation>
    <scope>IDENTIFICATION</scope>
</reference>
<reference evidence="1" key="3">
    <citation type="journal article" date="2017" name="Nature">
        <title>Genome sequence of the progenitor of the wheat D genome Aegilops tauschii.</title>
        <authorList>
            <person name="Luo M.C."/>
            <person name="Gu Y.Q."/>
            <person name="Puiu D."/>
            <person name="Wang H."/>
            <person name="Twardziok S.O."/>
            <person name="Deal K.R."/>
            <person name="Huo N."/>
            <person name="Zhu T."/>
            <person name="Wang L."/>
            <person name="Wang Y."/>
            <person name="McGuire P.E."/>
            <person name="Liu S."/>
            <person name="Long H."/>
            <person name="Ramasamy R.K."/>
            <person name="Rodriguez J.C."/>
            <person name="Van S.L."/>
            <person name="Yuan L."/>
            <person name="Wang Z."/>
            <person name="Xia Z."/>
            <person name="Xiao L."/>
            <person name="Anderson O.D."/>
            <person name="Ouyang S."/>
            <person name="Liang Y."/>
            <person name="Zimin A.V."/>
            <person name="Pertea G."/>
            <person name="Qi P."/>
            <person name="Bennetzen J.L."/>
            <person name="Dai X."/>
            <person name="Dawson M.W."/>
            <person name="Muller H.G."/>
            <person name="Kugler K."/>
            <person name="Rivarola-Duarte L."/>
            <person name="Spannagl M."/>
            <person name="Mayer K.F.X."/>
            <person name="Lu F.H."/>
            <person name="Bevan M.W."/>
            <person name="Leroy P."/>
            <person name="Li P."/>
            <person name="You F.M."/>
            <person name="Sun Q."/>
            <person name="Liu Z."/>
            <person name="Lyons E."/>
            <person name="Wicker T."/>
            <person name="Salzberg S.L."/>
            <person name="Devos K.M."/>
            <person name="Dvorak J."/>
        </authorList>
    </citation>
    <scope>NUCLEOTIDE SEQUENCE [LARGE SCALE GENOMIC DNA]</scope>
    <source>
        <strain evidence="1">cv. AL8/78</strain>
    </source>
</reference>
<evidence type="ECO:0000313" key="1">
    <source>
        <dbReference type="EnsemblPlants" id="AET5Gv20537000.10"/>
    </source>
</evidence>
<reference evidence="2" key="1">
    <citation type="journal article" date="2014" name="Science">
        <title>Ancient hybridizations among the ancestral genomes of bread wheat.</title>
        <authorList>
            <consortium name="International Wheat Genome Sequencing Consortium,"/>
            <person name="Marcussen T."/>
            <person name="Sandve S.R."/>
            <person name="Heier L."/>
            <person name="Spannagl M."/>
            <person name="Pfeifer M."/>
            <person name="Jakobsen K.S."/>
            <person name="Wulff B.B."/>
            <person name="Steuernagel B."/>
            <person name="Mayer K.F."/>
            <person name="Olsen O.A."/>
        </authorList>
    </citation>
    <scope>NUCLEOTIDE SEQUENCE [LARGE SCALE GENOMIC DNA]</scope>
    <source>
        <strain evidence="2">cv. AL8/78</strain>
    </source>
</reference>
<sequence>AVSLKNAVSSAVDVMQGLGSSVCSMLSKRSKTGHI</sequence>
<dbReference type="Proteomes" id="UP000015105">
    <property type="component" value="Chromosome 5D"/>
</dbReference>
<dbReference type="AlphaFoldDB" id="A0A453KWJ8"/>
<dbReference type="InterPro" id="IPR007573">
    <property type="entry name" value="QWRF"/>
</dbReference>
<proteinExistence type="predicted"/>
<dbReference type="Gramene" id="AET5Gv20537000.10">
    <property type="protein sequence ID" value="AET5Gv20537000.10"/>
    <property type="gene ID" value="AET5Gv20537000"/>
</dbReference>